<accession>A0ABW2YTX8</accession>
<dbReference type="EMBL" id="JBHTHU010000002">
    <property type="protein sequence ID" value="MFD0749481.1"/>
    <property type="molecule type" value="Genomic_DNA"/>
</dbReference>
<evidence type="ECO:0000313" key="16">
    <source>
        <dbReference type="Proteomes" id="UP001596958"/>
    </source>
</evidence>
<dbReference type="Gene3D" id="2.40.170.20">
    <property type="entry name" value="TonB-dependent receptor, beta-barrel domain"/>
    <property type="match status" value="1"/>
</dbReference>
<dbReference type="InterPro" id="IPR012910">
    <property type="entry name" value="Plug_dom"/>
</dbReference>
<evidence type="ECO:0000256" key="7">
    <source>
        <dbReference type="ARBA" id="ARBA00023136"/>
    </source>
</evidence>
<evidence type="ECO:0000256" key="4">
    <source>
        <dbReference type="ARBA" id="ARBA00022692"/>
    </source>
</evidence>
<comment type="subcellular location">
    <subcellularLocation>
        <location evidence="1 10">Cell outer membrane</location>
        <topology evidence="1 10">Multi-pass membrane protein</topology>
    </subcellularLocation>
</comment>
<keyword evidence="9 10" id="KW-0998">Cell outer membrane</keyword>
<organism evidence="15 16">
    <name type="scientific">Mucilaginibacter calamicampi</name>
    <dbReference type="NCBI Taxonomy" id="1302352"/>
    <lineage>
        <taxon>Bacteria</taxon>
        <taxon>Pseudomonadati</taxon>
        <taxon>Bacteroidota</taxon>
        <taxon>Sphingobacteriia</taxon>
        <taxon>Sphingobacteriales</taxon>
        <taxon>Sphingobacteriaceae</taxon>
        <taxon>Mucilaginibacter</taxon>
    </lineage>
</organism>
<dbReference type="SUPFAM" id="SSF56935">
    <property type="entry name" value="Porins"/>
    <property type="match status" value="1"/>
</dbReference>
<evidence type="ECO:0000256" key="10">
    <source>
        <dbReference type="PROSITE-ProRule" id="PRU01360"/>
    </source>
</evidence>
<keyword evidence="6 11" id="KW-0798">TonB box</keyword>
<protein>
    <submittedName>
        <fullName evidence="15">TonB-dependent receptor plug domain-containing protein</fullName>
    </submittedName>
</protein>
<evidence type="ECO:0000256" key="2">
    <source>
        <dbReference type="ARBA" id="ARBA00022448"/>
    </source>
</evidence>
<dbReference type="Pfam" id="PF00593">
    <property type="entry name" value="TonB_dep_Rec_b-barrel"/>
    <property type="match status" value="1"/>
</dbReference>
<dbReference type="PANTHER" id="PTHR30069:SF29">
    <property type="entry name" value="HEMOGLOBIN AND HEMOGLOBIN-HAPTOGLOBIN-BINDING PROTEIN 1-RELATED"/>
    <property type="match status" value="1"/>
</dbReference>
<name>A0ABW2YTX8_9SPHI</name>
<keyword evidence="16" id="KW-1185">Reference proteome</keyword>
<keyword evidence="7 10" id="KW-0472">Membrane</keyword>
<evidence type="ECO:0000256" key="1">
    <source>
        <dbReference type="ARBA" id="ARBA00004571"/>
    </source>
</evidence>
<dbReference type="Proteomes" id="UP001596958">
    <property type="component" value="Unassembled WGS sequence"/>
</dbReference>
<evidence type="ECO:0000256" key="5">
    <source>
        <dbReference type="ARBA" id="ARBA00022729"/>
    </source>
</evidence>
<evidence type="ECO:0000259" key="14">
    <source>
        <dbReference type="Pfam" id="PF07715"/>
    </source>
</evidence>
<dbReference type="InterPro" id="IPR000531">
    <property type="entry name" value="Beta-barrel_TonB"/>
</dbReference>
<gene>
    <name evidence="15" type="ORF">ACFQZS_04960</name>
</gene>
<proteinExistence type="inferred from homology"/>
<dbReference type="InterPro" id="IPR039426">
    <property type="entry name" value="TonB-dep_rcpt-like"/>
</dbReference>
<dbReference type="Pfam" id="PF07715">
    <property type="entry name" value="Plug"/>
    <property type="match status" value="1"/>
</dbReference>
<feature type="domain" description="TonB-dependent receptor-like beta-barrel" evidence="13">
    <location>
        <begin position="253"/>
        <end position="644"/>
    </location>
</feature>
<sequence>MKKSVIPCVKSVTCKLAWVLAVLPFHQALAQSDTTRKLREVTISSSRTEMLKSITPAQQIKAEQFIRYGAFNVADAIRGFSGVAVKDYGGVGGLKTVSVRGLGANHTAVLLDGIQINDAENGQIDLSKFNLNNVQEIALYNGQPSDINQPARSFASASVLSIKTIKPDLTAEKPYSITAGIKAGSFGLMNPYMQWQQRLSNQWSFIVNGYTENANGKYPYTENDGINNVRKDRVAADVKIQQIDGAAYWMGTDSSKFSLRVNYYHANRGLPGAVVLYVPTPEGQRLWNNDFFAQSGYQKSWANGFRLLVNAKYANNYLHYYNPQFFNAAGFLDQHFRQQEFYQSASLAYIIAKNWEVSYAADLVINNMTANLPSFKYPTRTTVLNVLATNVKLGKLTLQGSLLNSNINESVATGTTIPSRNVFSPTLMANYKINDPLTVRVFYKNIFRVPTFNELYYNFITNTKLKPEFVDQLDAGLTYSKNLFGAVEYLSITADVYYNKVKDKIIYTPNVYSGSAQNIDKTEGVGADIGIRTESNMGKLYKGLLALNYSYQRAMNFSFPTESTYKNQLPYTPQHLVNLNVGVSRKGWGLYYNQMFSSLRFYNNNNSYYKDEYLPAYALADLSLVYKGKYRRLPILVSAEVNNLYNENYVVVRSYPMPGRSFRISFQITI</sequence>
<keyword evidence="5 12" id="KW-0732">Signal</keyword>
<evidence type="ECO:0000256" key="11">
    <source>
        <dbReference type="RuleBase" id="RU003357"/>
    </source>
</evidence>
<dbReference type="PROSITE" id="PS52016">
    <property type="entry name" value="TONB_DEPENDENT_REC_3"/>
    <property type="match status" value="1"/>
</dbReference>
<feature type="signal peptide" evidence="12">
    <location>
        <begin position="1"/>
        <end position="30"/>
    </location>
</feature>
<evidence type="ECO:0000256" key="3">
    <source>
        <dbReference type="ARBA" id="ARBA00022452"/>
    </source>
</evidence>
<evidence type="ECO:0000256" key="12">
    <source>
        <dbReference type="SAM" id="SignalP"/>
    </source>
</evidence>
<dbReference type="PANTHER" id="PTHR30069">
    <property type="entry name" value="TONB-DEPENDENT OUTER MEMBRANE RECEPTOR"/>
    <property type="match status" value="1"/>
</dbReference>
<dbReference type="Gene3D" id="2.170.130.10">
    <property type="entry name" value="TonB-dependent receptor, plug domain"/>
    <property type="match status" value="1"/>
</dbReference>
<feature type="domain" description="TonB-dependent receptor plug" evidence="14">
    <location>
        <begin position="55"/>
        <end position="145"/>
    </location>
</feature>
<keyword evidence="4 10" id="KW-0812">Transmembrane</keyword>
<evidence type="ECO:0000259" key="13">
    <source>
        <dbReference type="Pfam" id="PF00593"/>
    </source>
</evidence>
<evidence type="ECO:0000313" key="15">
    <source>
        <dbReference type="EMBL" id="MFD0749481.1"/>
    </source>
</evidence>
<evidence type="ECO:0000256" key="6">
    <source>
        <dbReference type="ARBA" id="ARBA00023077"/>
    </source>
</evidence>
<evidence type="ECO:0000256" key="8">
    <source>
        <dbReference type="ARBA" id="ARBA00023170"/>
    </source>
</evidence>
<keyword evidence="3 10" id="KW-1134">Transmembrane beta strand</keyword>
<comment type="caution">
    <text evidence="15">The sequence shown here is derived from an EMBL/GenBank/DDBJ whole genome shotgun (WGS) entry which is preliminary data.</text>
</comment>
<feature type="chain" id="PRO_5047069073" evidence="12">
    <location>
        <begin position="31"/>
        <end position="670"/>
    </location>
</feature>
<keyword evidence="2 10" id="KW-0813">Transport</keyword>
<reference evidence="16" key="1">
    <citation type="journal article" date="2019" name="Int. J. Syst. Evol. Microbiol.">
        <title>The Global Catalogue of Microorganisms (GCM) 10K type strain sequencing project: providing services to taxonomists for standard genome sequencing and annotation.</title>
        <authorList>
            <consortium name="The Broad Institute Genomics Platform"/>
            <consortium name="The Broad Institute Genome Sequencing Center for Infectious Disease"/>
            <person name="Wu L."/>
            <person name="Ma J."/>
        </authorList>
    </citation>
    <scope>NUCLEOTIDE SEQUENCE [LARGE SCALE GENOMIC DNA]</scope>
    <source>
        <strain evidence="16">CCUG 63418</strain>
    </source>
</reference>
<evidence type="ECO:0000256" key="9">
    <source>
        <dbReference type="ARBA" id="ARBA00023237"/>
    </source>
</evidence>
<dbReference type="InterPro" id="IPR036942">
    <property type="entry name" value="Beta-barrel_TonB_sf"/>
</dbReference>
<comment type="similarity">
    <text evidence="10 11">Belongs to the TonB-dependent receptor family.</text>
</comment>
<dbReference type="RefSeq" id="WP_377097881.1">
    <property type="nucleotide sequence ID" value="NZ_JBHTHU010000002.1"/>
</dbReference>
<dbReference type="InterPro" id="IPR037066">
    <property type="entry name" value="Plug_dom_sf"/>
</dbReference>
<keyword evidence="8 15" id="KW-0675">Receptor</keyword>